<name>A0A4D6HJ25_9EURY</name>
<evidence type="ECO:0000313" key="3">
    <source>
        <dbReference type="Proteomes" id="UP000296822"/>
    </source>
</evidence>
<sequence length="118" mass="13467">MNTDTTAVEHADTDAGLPTDTVFELLLEDRRRYTLYYLSRKIGAVALDDVVDRLAHREGAPTRERREEIRLEFHHTHLPKLTESGVVAHDPAAETIEREPAARVLDSYLELAFVDDLR</sequence>
<dbReference type="EMBL" id="CP031305">
    <property type="protein sequence ID" value="QCC53810.1"/>
    <property type="molecule type" value="Genomic_DNA"/>
</dbReference>
<dbReference type="Pfam" id="PF24035">
    <property type="entry name" value="DUF7344"/>
    <property type="match status" value="1"/>
</dbReference>
<reference evidence="2 3" key="1">
    <citation type="journal article" date="2019" name="Nat. Commun.">
        <title>A new type of DNA phosphorothioation-based antiviral system in archaea.</title>
        <authorList>
            <person name="Xiong L."/>
            <person name="Liu S."/>
            <person name="Chen S."/>
            <person name="Xiao Y."/>
            <person name="Zhu B."/>
            <person name="Gao Y."/>
            <person name="Zhang Y."/>
            <person name="Chen B."/>
            <person name="Luo J."/>
            <person name="Deng Z."/>
            <person name="Chen X."/>
            <person name="Wang L."/>
            <person name="Chen S."/>
        </authorList>
    </citation>
    <scope>NUCLEOTIDE SEQUENCE [LARGE SCALE GENOMIC DNA]</scope>
    <source>
        <strain evidence="2 3">JCM 10635</strain>
    </source>
</reference>
<dbReference type="KEGG" id="nbg:DV706_04485"/>
<gene>
    <name evidence="2" type="ORF">DV706_04485</name>
</gene>
<evidence type="ECO:0000259" key="1">
    <source>
        <dbReference type="Pfam" id="PF24035"/>
    </source>
</evidence>
<dbReference type="RefSeq" id="WP_006066327.1">
    <property type="nucleotide sequence ID" value="NZ_CP031305.1"/>
</dbReference>
<organism evidence="2 3">
    <name type="scientific">Natronorubrum bangense</name>
    <dbReference type="NCBI Taxonomy" id="61858"/>
    <lineage>
        <taxon>Archaea</taxon>
        <taxon>Methanobacteriati</taxon>
        <taxon>Methanobacteriota</taxon>
        <taxon>Stenosarchaea group</taxon>
        <taxon>Halobacteria</taxon>
        <taxon>Halobacteriales</taxon>
        <taxon>Natrialbaceae</taxon>
        <taxon>Natronorubrum</taxon>
    </lineage>
</organism>
<feature type="domain" description="DUF7344" evidence="1">
    <location>
        <begin position="23"/>
        <end position="97"/>
    </location>
</feature>
<dbReference type="GeneID" id="39850495"/>
<dbReference type="Proteomes" id="UP000296822">
    <property type="component" value="Chromosome"/>
</dbReference>
<protein>
    <recommendedName>
        <fullName evidence="1">DUF7344 domain-containing protein</fullName>
    </recommendedName>
</protein>
<proteinExistence type="predicted"/>
<accession>A0A4D6HJ25</accession>
<evidence type="ECO:0000313" key="2">
    <source>
        <dbReference type="EMBL" id="QCC53810.1"/>
    </source>
</evidence>
<dbReference type="InterPro" id="IPR055768">
    <property type="entry name" value="DUF7344"/>
</dbReference>
<dbReference type="AlphaFoldDB" id="A0A4D6HJ25"/>